<name>A0AAV6LXM8_9ROSI</name>
<dbReference type="AlphaFoldDB" id="A0AAV6LXM8"/>
<evidence type="ECO:0000313" key="2">
    <source>
        <dbReference type="Proteomes" id="UP000685013"/>
    </source>
</evidence>
<dbReference type="Proteomes" id="UP000685013">
    <property type="component" value="Chromosome 19"/>
</dbReference>
<sequence length="95" mass="10658">MARLFSSLKSRHQCYCNRCLAWDKGISMVKPWFDAYEDSCWLSLISQTTFVKASRIAAQKQLGSVRHGGVGQPNHLSTRINGGVDLEIQRSKLSS</sequence>
<gene>
    <name evidence="1" type="ORF">SDJN03_28898</name>
</gene>
<comment type="caution">
    <text evidence="1">The sequence shown here is derived from an EMBL/GenBank/DDBJ whole genome shotgun (WGS) entry which is preliminary data.</text>
</comment>
<accession>A0AAV6LXM8</accession>
<keyword evidence="2" id="KW-1185">Reference proteome</keyword>
<proteinExistence type="predicted"/>
<dbReference type="EMBL" id="JAGKQH010000019">
    <property type="protein sequence ID" value="KAG6572170.1"/>
    <property type="molecule type" value="Genomic_DNA"/>
</dbReference>
<feature type="non-terminal residue" evidence="1">
    <location>
        <position position="1"/>
    </location>
</feature>
<protein>
    <submittedName>
        <fullName evidence="1">Uncharacterized protein</fullName>
    </submittedName>
</protein>
<organism evidence="1 2">
    <name type="scientific">Cucurbita argyrosperma subsp. sororia</name>
    <dbReference type="NCBI Taxonomy" id="37648"/>
    <lineage>
        <taxon>Eukaryota</taxon>
        <taxon>Viridiplantae</taxon>
        <taxon>Streptophyta</taxon>
        <taxon>Embryophyta</taxon>
        <taxon>Tracheophyta</taxon>
        <taxon>Spermatophyta</taxon>
        <taxon>Magnoliopsida</taxon>
        <taxon>eudicotyledons</taxon>
        <taxon>Gunneridae</taxon>
        <taxon>Pentapetalae</taxon>
        <taxon>rosids</taxon>
        <taxon>fabids</taxon>
        <taxon>Cucurbitales</taxon>
        <taxon>Cucurbitaceae</taxon>
        <taxon>Cucurbiteae</taxon>
        <taxon>Cucurbita</taxon>
    </lineage>
</organism>
<reference evidence="1 2" key="1">
    <citation type="journal article" date="2021" name="Hortic Res">
        <title>The domestication of Cucurbita argyrosperma as revealed by the genome of its wild relative.</title>
        <authorList>
            <person name="Barrera-Redondo J."/>
            <person name="Sanchez-de la Vega G."/>
            <person name="Aguirre-Liguori J.A."/>
            <person name="Castellanos-Morales G."/>
            <person name="Gutierrez-Guerrero Y.T."/>
            <person name="Aguirre-Dugua X."/>
            <person name="Aguirre-Planter E."/>
            <person name="Tenaillon M.I."/>
            <person name="Lira-Saade R."/>
            <person name="Eguiarte L.E."/>
        </authorList>
    </citation>
    <scope>NUCLEOTIDE SEQUENCE [LARGE SCALE GENOMIC DNA]</scope>
    <source>
        <strain evidence="1">JBR-2021</strain>
    </source>
</reference>
<evidence type="ECO:0000313" key="1">
    <source>
        <dbReference type="EMBL" id="KAG6572170.1"/>
    </source>
</evidence>